<evidence type="ECO:0000313" key="5">
    <source>
        <dbReference type="Proteomes" id="UP000242498"/>
    </source>
</evidence>
<dbReference type="GO" id="GO:0004190">
    <property type="term" value="F:aspartic-type endopeptidase activity"/>
    <property type="evidence" value="ECO:0007669"/>
    <property type="project" value="InterPro"/>
</dbReference>
<evidence type="ECO:0000256" key="1">
    <source>
        <dbReference type="ARBA" id="ARBA00005801"/>
    </source>
</evidence>
<dbReference type="GO" id="GO:0005886">
    <property type="term" value="C:plasma membrane"/>
    <property type="evidence" value="ECO:0007669"/>
    <property type="project" value="TreeGrafter"/>
</dbReference>
<dbReference type="AlphaFoldDB" id="A0A285BYZ6"/>
<protein>
    <submittedName>
        <fullName evidence="4">Prepilin peptidase CpaA</fullName>
    </submittedName>
</protein>
<feature type="transmembrane region" description="Helical" evidence="2">
    <location>
        <begin position="29"/>
        <end position="47"/>
    </location>
</feature>
<organism evidence="4 5">
    <name type="scientific">Nitrosomonas ureae</name>
    <dbReference type="NCBI Taxonomy" id="44577"/>
    <lineage>
        <taxon>Bacteria</taxon>
        <taxon>Pseudomonadati</taxon>
        <taxon>Pseudomonadota</taxon>
        <taxon>Betaproteobacteria</taxon>
        <taxon>Nitrosomonadales</taxon>
        <taxon>Nitrosomonadaceae</taxon>
        <taxon>Nitrosomonas</taxon>
    </lineage>
</organism>
<dbReference type="PANTHER" id="PTHR30487:SF0">
    <property type="entry name" value="PREPILIN LEADER PEPTIDASE_N-METHYLTRANSFERASE-RELATED"/>
    <property type="match status" value="1"/>
</dbReference>
<dbReference type="EMBL" id="LT907782">
    <property type="protein sequence ID" value="SNX60116.1"/>
    <property type="molecule type" value="Genomic_DNA"/>
</dbReference>
<dbReference type="Pfam" id="PF01478">
    <property type="entry name" value="Peptidase_A24"/>
    <property type="match status" value="1"/>
</dbReference>
<keyword evidence="2" id="KW-1133">Transmembrane helix</keyword>
<evidence type="ECO:0000313" key="4">
    <source>
        <dbReference type="EMBL" id="SNX60116.1"/>
    </source>
</evidence>
<reference evidence="4 5" key="1">
    <citation type="submission" date="2017-08" db="EMBL/GenBank/DDBJ databases">
        <authorList>
            <person name="de Groot N.N."/>
        </authorList>
    </citation>
    <scope>NUCLEOTIDE SEQUENCE [LARGE SCALE GENOMIC DNA]</scope>
    <source>
        <strain evidence="4 5">Nm15</strain>
    </source>
</reference>
<dbReference type="Gene3D" id="1.20.120.1220">
    <property type="match status" value="1"/>
</dbReference>
<evidence type="ECO:0000259" key="3">
    <source>
        <dbReference type="Pfam" id="PF01478"/>
    </source>
</evidence>
<keyword evidence="2" id="KW-0472">Membrane</keyword>
<sequence length="183" mass="19840">MHLVTISVLVLLLITACWQDYCGYHIRNALVLSGTLLGFLLNFFLTLEVGIADSLIGCVIGLLLLLPFYMSRMMGAGDVKLMAMVGAFVGSNDIVSVFLSTLIVGGLLALVVSWRQGFLRRLMDNFIFMFLSALSVNKFKSLNNNLSVSEETPNSTGKLPYGIAIAVGTITSLAINHSTLMID</sequence>
<accession>A0A285BYZ6</accession>
<dbReference type="OrthoDB" id="5508079at2"/>
<dbReference type="InterPro" id="IPR050882">
    <property type="entry name" value="Prepilin_peptidase/N-MTase"/>
</dbReference>
<comment type="similarity">
    <text evidence="1">Belongs to the peptidase A24 family.</text>
</comment>
<dbReference type="Proteomes" id="UP000242498">
    <property type="component" value="Chromosome I"/>
</dbReference>
<keyword evidence="2" id="KW-0812">Transmembrane</keyword>
<dbReference type="PANTHER" id="PTHR30487">
    <property type="entry name" value="TYPE 4 PREPILIN-LIKE PROTEINS LEADER PEPTIDE-PROCESSING ENZYME"/>
    <property type="match status" value="1"/>
</dbReference>
<gene>
    <name evidence="4" type="ORF">SAMN06296273_1576</name>
</gene>
<proteinExistence type="inferred from homology"/>
<feature type="transmembrane region" description="Helical" evidence="2">
    <location>
        <begin position="54"/>
        <end position="74"/>
    </location>
</feature>
<name>A0A285BYZ6_9PROT</name>
<feature type="domain" description="Prepilin type IV endopeptidase peptidase" evidence="3">
    <location>
        <begin position="8"/>
        <end position="110"/>
    </location>
</feature>
<feature type="transmembrane region" description="Helical" evidence="2">
    <location>
        <begin position="94"/>
        <end position="115"/>
    </location>
</feature>
<dbReference type="GO" id="GO:0006465">
    <property type="term" value="P:signal peptide processing"/>
    <property type="evidence" value="ECO:0007669"/>
    <property type="project" value="TreeGrafter"/>
</dbReference>
<dbReference type="InterPro" id="IPR000045">
    <property type="entry name" value="Prepilin_IV_endopep_pep"/>
</dbReference>
<evidence type="ECO:0000256" key="2">
    <source>
        <dbReference type="SAM" id="Phobius"/>
    </source>
</evidence>